<accession>A0A955ECV0</accession>
<reference evidence="6" key="1">
    <citation type="submission" date="2020-04" db="EMBL/GenBank/DDBJ databases">
        <authorList>
            <person name="Zhang T."/>
        </authorList>
    </citation>
    <scope>NUCLEOTIDE SEQUENCE</scope>
    <source>
        <strain evidence="6">HKST-UBA79</strain>
    </source>
</reference>
<evidence type="ECO:0000313" key="6">
    <source>
        <dbReference type="EMBL" id="MCA9308231.1"/>
    </source>
</evidence>
<evidence type="ECO:0000256" key="1">
    <source>
        <dbReference type="ARBA" id="ARBA00004141"/>
    </source>
</evidence>
<organism evidence="6 7">
    <name type="scientific">candidate division WWE3 bacterium</name>
    <dbReference type="NCBI Taxonomy" id="2053526"/>
    <lineage>
        <taxon>Bacteria</taxon>
        <taxon>Katanobacteria</taxon>
    </lineage>
</organism>
<dbReference type="Proteomes" id="UP000740557">
    <property type="component" value="Unassembled WGS sequence"/>
</dbReference>
<reference evidence="6" key="2">
    <citation type="journal article" date="2021" name="Microbiome">
        <title>Successional dynamics and alternative stable states in a saline activated sludge microbial community over 9 years.</title>
        <authorList>
            <person name="Wang Y."/>
            <person name="Ye J."/>
            <person name="Ju F."/>
            <person name="Liu L."/>
            <person name="Boyd J.A."/>
            <person name="Deng Y."/>
            <person name="Parks D.H."/>
            <person name="Jiang X."/>
            <person name="Yin X."/>
            <person name="Woodcroft B.J."/>
            <person name="Tyson G.W."/>
            <person name="Hugenholtz P."/>
            <person name="Polz M.F."/>
            <person name="Zhang T."/>
        </authorList>
    </citation>
    <scope>NUCLEOTIDE SEQUENCE</scope>
    <source>
        <strain evidence="6">HKST-UBA79</strain>
    </source>
</reference>
<proteinExistence type="predicted"/>
<feature type="transmembrane region" description="Helical" evidence="5">
    <location>
        <begin position="7"/>
        <end position="27"/>
    </location>
</feature>
<feature type="transmembrane region" description="Helical" evidence="5">
    <location>
        <begin position="39"/>
        <end position="60"/>
    </location>
</feature>
<evidence type="ECO:0000313" key="7">
    <source>
        <dbReference type="Proteomes" id="UP000740557"/>
    </source>
</evidence>
<evidence type="ECO:0000256" key="3">
    <source>
        <dbReference type="ARBA" id="ARBA00022989"/>
    </source>
</evidence>
<dbReference type="InterPro" id="IPR032808">
    <property type="entry name" value="DoxX"/>
</dbReference>
<feature type="transmembrane region" description="Helical" evidence="5">
    <location>
        <begin position="72"/>
        <end position="91"/>
    </location>
</feature>
<dbReference type="EMBL" id="JAGQNX010000052">
    <property type="protein sequence ID" value="MCA9308231.1"/>
    <property type="molecule type" value="Genomic_DNA"/>
</dbReference>
<keyword evidence="3 5" id="KW-1133">Transmembrane helix</keyword>
<name>A0A955ECV0_UNCKA</name>
<protein>
    <submittedName>
        <fullName evidence="6">DoxX family protein</fullName>
    </submittedName>
</protein>
<comment type="subcellular location">
    <subcellularLocation>
        <location evidence="1">Membrane</location>
        <topology evidence="1">Multi-pass membrane protein</topology>
    </subcellularLocation>
</comment>
<sequence>MKKDKIIYWTTTGIIFLLEGVMTALTSHTQMAKDGVTHLGYPLYFLTILAAFKVVGALALVYPKTPQYVREWAYAGFGIVFISAFVSHIAVDGFTGAVMFPLVMFAILATSYIYSKKVY</sequence>
<keyword evidence="2 5" id="KW-0812">Transmembrane</keyword>
<gene>
    <name evidence="6" type="ORF">KC980_01850</name>
</gene>
<evidence type="ECO:0000256" key="2">
    <source>
        <dbReference type="ARBA" id="ARBA00022692"/>
    </source>
</evidence>
<dbReference type="GO" id="GO:0016020">
    <property type="term" value="C:membrane"/>
    <property type="evidence" value="ECO:0007669"/>
    <property type="project" value="UniProtKB-SubCell"/>
</dbReference>
<comment type="caution">
    <text evidence="6">The sequence shown here is derived from an EMBL/GenBank/DDBJ whole genome shotgun (WGS) entry which is preliminary data.</text>
</comment>
<dbReference type="Pfam" id="PF13564">
    <property type="entry name" value="DoxX_2"/>
    <property type="match status" value="1"/>
</dbReference>
<evidence type="ECO:0000256" key="4">
    <source>
        <dbReference type="ARBA" id="ARBA00023136"/>
    </source>
</evidence>
<feature type="transmembrane region" description="Helical" evidence="5">
    <location>
        <begin position="97"/>
        <end position="115"/>
    </location>
</feature>
<evidence type="ECO:0000256" key="5">
    <source>
        <dbReference type="SAM" id="Phobius"/>
    </source>
</evidence>
<dbReference type="AlphaFoldDB" id="A0A955ECV0"/>
<keyword evidence="4 5" id="KW-0472">Membrane</keyword>